<dbReference type="EMBL" id="UINC01042342">
    <property type="protein sequence ID" value="SVB44843.1"/>
    <property type="molecule type" value="Genomic_DNA"/>
</dbReference>
<dbReference type="AlphaFoldDB" id="A0A382E4H2"/>
<dbReference type="PANTHER" id="PTHR10819">
    <property type="entry name" value="PHOSPHOTRIESTERASE-RELATED"/>
    <property type="match status" value="1"/>
</dbReference>
<accession>A0A382E4H2</accession>
<dbReference type="InterPro" id="IPR001559">
    <property type="entry name" value="Phosphotriesterase"/>
</dbReference>
<reference evidence="3" key="1">
    <citation type="submission" date="2018-05" db="EMBL/GenBank/DDBJ databases">
        <authorList>
            <person name="Lanie J.A."/>
            <person name="Ng W.-L."/>
            <person name="Kazmierczak K.M."/>
            <person name="Andrzejewski T.M."/>
            <person name="Davidsen T.M."/>
            <person name="Wayne K.J."/>
            <person name="Tettelin H."/>
            <person name="Glass J.I."/>
            <person name="Rusch D."/>
            <person name="Podicherti R."/>
            <person name="Tsui H.-C.T."/>
            <person name="Winkler M.E."/>
        </authorList>
    </citation>
    <scope>NUCLEOTIDE SEQUENCE</scope>
</reference>
<dbReference type="Pfam" id="PF02126">
    <property type="entry name" value="PTE"/>
    <property type="match status" value="1"/>
</dbReference>
<evidence type="ECO:0008006" key="4">
    <source>
        <dbReference type="Google" id="ProtNLM"/>
    </source>
</evidence>
<keyword evidence="1" id="KW-0479">Metal-binding</keyword>
<protein>
    <recommendedName>
        <fullName evidence="4">Amidohydrolase-related domain-containing protein</fullName>
    </recommendedName>
</protein>
<dbReference type="SUPFAM" id="SSF51556">
    <property type="entry name" value="Metallo-dependent hydrolases"/>
    <property type="match status" value="1"/>
</dbReference>
<dbReference type="Gene3D" id="3.20.20.140">
    <property type="entry name" value="Metal-dependent hydrolases"/>
    <property type="match status" value="1"/>
</dbReference>
<evidence type="ECO:0000256" key="2">
    <source>
        <dbReference type="ARBA" id="ARBA00022801"/>
    </source>
</evidence>
<feature type="non-terminal residue" evidence="3">
    <location>
        <position position="261"/>
    </location>
</feature>
<gene>
    <name evidence="3" type="ORF">METZ01_LOCUS197697</name>
</gene>
<proteinExistence type="predicted"/>
<dbReference type="InterPro" id="IPR032466">
    <property type="entry name" value="Metal_Hydrolase"/>
</dbReference>
<evidence type="ECO:0000256" key="1">
    <source>
        <dbReference type="ARBA" id="ARBA00022723"/>
    </source>
</evidence>
<keyword evidence="2" id="KW-0378">Hydrolase</keyword>
<dbReference type="InterPro" id="IPR006311">
    <property type="entry name" value="TAT_signal"/>
</dbReference>
<organism evidence="3">
    <name type="scientific">marine metagenome</name>
    <dbReference type="NCBI Taxonomy" id="408172"/>
    <lineage>
        <taxon>unclassified sequences</taxon>
        <taxon>metagenomes</taxon>
        <taxon>ecological metagenomes</taxon>
    </lineage>
</organism>
<dbReference type="PROSITE" id="PS01322">
    <property type="entry name" value="PHOSPHOTRIESTERASE_1"/>
    <property type="match status" value="1"/>
</dbReference>
<dbReference type="PANTHER" id="PTHR10819:SF3">
    <property type="entry name" value="PHOSPHOTRIESTERASE-RELATED PROTEIN"/>
    <property type="match status" value="1"/>
</dbReference>
<evidence type="ECO:0000313" key="3">
    <source>
        <dbReference type="EMBL" id="SVB44843.1"/>
    </source>
</evidence>
<name>A0A382E4H2_9ZZZZ</name>
<dbReference type="GO" id="GO:0008270">
    <property type="term" value="F:zinc ion binding"/>
    <property type="evidence" value="ECO:0007669"/>
    <property type="project" value="InterPro"/>
</dbReference>
<dbReference type="InterPro" id="IPR017947">
    <property type="entry name" value="AryldialkylPase_Zn-BS"/>
</dbReference>
<sequence length="261" mass="27700">MKNPDSSWLSRRKALGILGAGAGSGLLIAATPLSRLIAGTLGGERSVTAHQVIPDGAIIRTIFADLAPEDLARGRTLFHEHLSAAYSRTELQPVLPPPSSADVGPVIEDVRTAAQNGVTCIVDGGHPDMGRNMEHLRQVSRETGVHVVASGGYYRQSTYPTELSRLSEDEIAADLATEAFALRYGAFGEIGQMPDAADFTPDERKVFLAVGKAHVLTGLPIFTHTPYGTGPAVPREVGLRQLDLLESVGVSPRHVTVGHVC</sequence>
<dbReference type="PROSITE" id="PS51347">
    <property type="entry name" value="PHOSPHOTRIESTERASE_2"/>
    <property type="match status" value="1"/>
</dbReference>
<dbReference type="GO" id="GO:0016788">
    <property type="term" value="F:hydrolase activity, acting on ester bonds"/>
    <property type="evidence" value="ECO:0007669"/>
    <property type="project" value="InterPro"/>
</dbReference>
<dbReference type="PROSITE" id="PS51318">
    <property type="entry name" value="TAT"/>
    <property type="match status" value="1"/>
</dbReference>